<gene>
    <name evidence="1" type="ORF">QEH59_01325</name>
</gene>
<protein>
    <submittedName>
        <fullName evidence="1">Uncharacterized protein</fullName>
    </submittedName>
</protein>
<dbReference type="EMBL" id="JARXIC010000002">
    <property type="protein sequence ID" value="MDQ8193047.1"/>
    <property type="molecule type" value="Genomic_DNA"/>
</dbReference>
<comment type="caution">
    <text evidence="1">The sequence shown here is derived from an EMBL/GenBank/DDBJ whole genome shotgun (WGS) entry which is preliminary data.</text>
</comment>
<dbReference type="RefSeq" id="WP_308983556.1">
    <property type="nucleotide sequence ID" value="NZ_JARXIC010000002.1"/>
</dbReference>
<dbReference type="Proteomes" id="UP001243717">
    <property type="component" value="Unassembled WGS sequence"/>
</dbReference>
<evidence type="ECO:0000313" key="1">
    <source>
        <dbReference type="EMBL" id="MDQ8193047.1"/>
    </source>
</evidence>
<reference evidence="1 2" key="1">
    <citation type="submission" date="2023-04" db="EMBL/GenBank/DDBJ databases">
        <title>A novel bacteria isolated from coastal sediment.</title>
        <authorList>
            <person name="Liu X.-J."/>
            <person name="Du Z.-J."/>
        </authorList>
    </citation>
    <scope>NUCLEOTIDE SEQUENCE [LARGE SCALE GENOMIC DNA]</scope>
    <source>
        <strain evidence="1 2">SDUM461004</strain>
    </source>
</reference>
<proteinExistence type="predicted"/>
<evidence type="ECO:0000313" key="2">
    <source>
        <dbReference type="Proteomes" id="UP001243717"/>
    </source>
</evidence>
<sequence>MFNPKTKGLFIDVSEFSILAARTTGYKVPMVIEELTEYSLSADDTPEEIRGFFEQLVDFKGAGYFVSRAGVYPEGRFVRYYEAESNNKAKDLNFLSGVLKSEFNVDPDVSTVSILNAKDGSDFDPNSSLSKRLVFCGGPVSAFQAEQDRLLSYGIYPERLELSTVTTLGGVSDYAHFNEIKSPILCFELTSQSANIFIINQGQVDVARPVPFGLDSIYPLLQRELGLKDESSARKLFFSNTFDFAEMGPKLLRRMTKELQASTGFYEVQTGLTIEKVFISVLPQNLAWVSKTVADSLGLEIMQPNLEKWLEGLKINLGEGVEVSNLGSRWMGLFSLMGEFHLREEGESE</sequence>
<organism evidence="1 2">
    <name type="scientific">Thalassobacterium sedimentorum</name>
    <dbReference type="NCBI Taxonomy" id="3041258"/>
    <lineage>
        <taxon>Bacteria</taxon>
        <taxon>Pseudomonadati</taxon>
        <taxon>Verrucomicrobiota</taxon>
        <taxon>Opitutia</taxon>
        <taxon>Puniceicoccales</taxon>
        <taxon>Coraliomargaritaceae</taxon>
        <taxon>Thalassobacterium</taxon>
    </lineage>
</organism>
<keyword evidence="2" id="KW-1185">Reference proteome</keyword>
<name>A0ABU1AE71_9BACT</name>
<accession>A0ABU1AE71</accession>